<reference evidence="3" key="1">
    <citation type="submission" date="2023-08" db="EMBL/GenBank/DDBJ databases">
        <authorList>
            <person name="Chen Y."/>
            <person name="Shah S."/>
            <person name="Dougan E. K."/>
            <person name="Thang M."/>
            <person name="Chan C."/>
        </authorList>
    </citation>
    <scope>NUCLEOTIDE SEQUENCE</scope>
</reference>
<name>A0AA36JHN5_9DINO</name>
<dbReference type="Proteomes" id="UP001178507">
    <property type="component" value="Unassembled WGS sequence"/>
</dbReference>
<keyword evidence="4" id="KW-1185">Reference proteome</keyword>
<comment type="caution">
    <text evidence="3">The sequence shown here is derived from an EMBL/GenBank/DDBJ whole genome shotgun (WGS) entry which is preliminary data.</text>
</comment>
<organism evidence="3 4">
    <name type="scientific">Effrenium voratum</name>
    <dbReference type="NCBI Taxonomy" id="2562239"/>
    <lineage>
        <taxon>Eukaryota</taxon>
        <taxon>Sar</taxon>
        <taxon>Alveolata</taxon>
        <taxon>Dinophyceae</taxon>
        <taxon>Suessiales</taxon>
        <taxon>Symbiodiniaceae</taxon>
        <taxon>Effrenium</taxon>
    </lineage>
</organism>
<feature type="compositionally biased region" description="Acidic residues" evidence="1">
    <location>
        <begin position="195"/>
        <end position="204"/>
    </location>
</feature>
<evidence type="ECO:0000256" key="1">
    <source>
        <dbReference type="SAM" id="MobiDB-lite"/>
    </source>
</evidence>
<proteinExistence type="predicted"/>
<feature type="compositionally biased region" description="Basic and acidic residues" evidence="1">
    <location>
        <begin position="205"/>
        <end position="227"/>
    </location>
</feature>
<evidence type="ECO:0000313" key="3">
    <source>
        <dbReference type="EMBL" id="CAJ1406397.1"/>
    </source>
</evidence>
<feature type="signal peptide" evidence="2">
    <location>
        <begin position="1"/>
        <end position="22"/>
    </location>
</feature>
<dbReference type="PROSITE" id="PS51257">
    <property type="entry name" value="PROKAR_LIPOPROTEIN"/>
    <property type="match status" value="1"/>
</dbReference>
<feature type="chain" id="PRO_5041254137" evidence="2">
    <location>
        <begin position="23"/>
        <end position="306"/>
    </location>
</feature>
<accession>A0AA36JHN5</accession>
<sequence length="306" mass="33764">MAPRRCAVLALSLVALTAGVFSVVGSCFAGALSPRRSPACHVRMAGPEGTKTYELWVDFRAQRLKKPQRTLQVSCGKVSLSPADGAASSLQAPQVKEGLLQLARGLREKFTKIGVEMPKGKLVNGVIVDKKFAKEVLEDLRDLQTPVYTARKEVDGETMHGSGFFVCTAADGKPVACLAPKQVRLSSTMPHAEEDVYGLEEDSSKEDREKQEAEEMQRYKEGLDDPSKYVLPPRKRMRELFGLPPEPRKPNKDRLLAKTLPPDALLWGRALMDRQRTGPVGYNLVIDRDAKARKLICSETPKHTAV</sequence>
<evidence type="ECO:0000256" key="2">
    <source>
        <dbReference type="SAM" id="SignalP"/>
    </source>
</evidence>
<dbReference type="AlphaFoldDB" id="A0AA36JHN5"/>
<feature type="region of interest" description="Disordered" evidence="1">
    <location>
        <begin position="189"/>
        <end position="229"/>
    </location>
</feature>
<keyword evidence="2" id="KW-0732">Signal</keyword>
<evidence type="ECO:0000313" key="4">
    <source>
        <dbReference type="Proteomes" id="UP001178507"/>
    </source>
</evidence>
<protein>
    <submittedName>
        <fullName evidence="3">Uncharacterized protein</fullName>
    </submittedName>
</protein>
<gene>
    <name evidence="3" type="ORF">EVOR1521_LOCUS28371</name>
</gene>
<dbReference type="EMBL" id="CAUJNA010003627">
    <property type="protein sequence ID" value="CAJ1406397.1"/>
    <property type="molecule type" value="Genomic_DNA"/>
</dbReference>